<dbReference type="InterPro" id="IPR026983">
    <property type="entry name" value="DHC"/>
</dbReference>
<dbReference type="InterPro" id="IPR004273">
    <property type="entry name" value="Dynein_heavy_D6_P-loop"/>
</dbReference>
<dbReference type="Gene3D" id="3.10.490.20">
    <property type="match status" value="1"/>
</dbReference>
<dbReference type="Gene3D" id="1.20.58.1120">
    <property type="match status" value="1"/>
</dbReference>
<dbReference type="InterPro" id="IPR043160">
    <property type="entry name" value="Dynein_C_barrel"/>
</dbReference>
<dbReference type="GO" id="GO:0051959">
    <property type="term" value="F:dynein light intermediate chain binding"/>
    <property type="evidence" value="ECO:0007669"/>
    <property type="project" value="InterPro"/>
</dbReference>
<keyword evidence="9 12" id="KW-0175">Coiled coil</keyword>
<feature type="region of interest" description="Disordered" evidence="13">
    <location>
        <begin position="2553"/>
        <end position="2574"/>
    </location>
</feature>
<dbReference type="Gene3D" id="1.10.8.720">
    <property type="entry name" value="Region D6 of dynein motor"/>
    <property type="match status" value="1"/>
</dbReference>
<feature type="coiled-coil region" evidence="12">
    <location>
        <begin position="3422"/>
        <end position="3449"/>
    </location>
</feature>
<dbReference type="GO" id="GO:0005868">
    <property type="term" value="C:cytoplasmic dynein complex"/>
    <property type="evidence" value="ECO:0007669"/>
    <property type="project" value="TreeGrafter"/>
</dbReference>
<dbReference type="Pfam" id="PF18198">
    <property type="entry name" value="AAA_lid_11"/>
    <property type="match status" value="1"/>
</dbReference>
<dbReference type="InterPro" id="IPR035706">
    <property type="entry name" value="AAA_9"/>
</dbReference>
<evidence type="ECO:0000256" key="9">
    <source>
        <dbReference type="ARBA" id="ARBA00023054"/>
    </source>
</evidence>
<dbReference type="Gene3D" id="1.20.920.30">
    <property type="match status" value="1"/>
</dbReference>
<dbReference type="EMBL" id="HE573023">
    <property type="protein sequence ID" value="CCC48969.1"/>
    <property type="molecule type" value="Genomic_DNA"/>
</dbReference>
<dbReference type="Pfam" id="PF03028">
    <property type="entry name" value="Dynein_heavy"/>
    <property type="match status" value="1"/>
</dbReference>
<dbReference type="InterPro" id="IPR003593">
    <property type="entry name" value="AAA+_ATPase"/>
</dbReference>
<name>G0TYC2_TRYVY</name>
<feature type="domain" description="AAA+ ATPase" evidence="14">
    <location>
        <begin position="2287"/>
        <end position="2454"/>
    </location>
</feature>
<dbReference type="PANTHER" id="PTHR10676:SF314">
    <property type="entry name" value="CYTOPLASMIC DYNEIN 1 HEAVY CHAIN 1"/>
    <property type="match status" value="1"/>
</dbReference>
<keyword evidence="11" id="KW-0206">Cytoskeleton</keyword>
<dbReference type="InterPro" id="IPR041228">
    <property type="entry name" value="Dynein_C"/>
</dbReference>
<evidence type="ECO:0000256" key="7">
    <source>
        <dbReference type="ARBA" id="ARBA00022840"/>
    </source>
</evidence>
<evidence type="ECO:0000256" key="1">
    <source>
        <dbReference type="ARBA" id="ARBA00004245"/>
    </source>
</evidence>
<evidence type="ECO:0000256" key="4">
    <source>
        <dbReference type="ARBA" id="ARBA00022701"/>
    </source>
</evidence>
<dbReference type="Gene3D" id="1.20.1270.280">
    <property type="match status" value="1"/>
</dbReference>
<feature type="domain" description="AAA+ ATPase" evidence="14">
    <location>
        <begin position="2759"/>
        <end position="2907"/>
    </location>
</feature>
<dbReference type="Gene3D" id="6.10.140.1060">
    <property type="match status" value="1"/>
</dbReference>
<dbReference type="GO" id="GO:0000235">
    <property type="term" value="C:astral microtubule"/>
    <property type="evidence" value="ECO:0007669"/>
    <property type="project" value="UniProtKB-ARBA"/>
</dbReference>
<protein>
    <recommendedName>
        <fullName evidence="2">Dynein heavy chain, cytoplasmic</fullName>
    </recommendedName>
</protein>
<sequence length="5025" mass="563400">MAQVENKYITAAELLSHEVVDFITSVMSLATEHDVREALGRAHVAYNAAQSTERSLSGEQTCARREHCGGQALRLIVCEISPDHLDRVKGRRGLERVVVVQDLSTVLRVTAVSNGTSQGRHPAQRCDPATFSHGVLKCVLITAASNGGPPAPSKANTQGIVVPFKLSQLNVHVIDTRQPLASLQALIHGIYEPLLYHKGDVALSCQLQELVGSIRMRYNPFSDVDLMQFVHRDLRNVCAAHPEAEPSQLVKYLAVAQSTDAAFLREVSAVRSSCCAILDVSFNAQASESTTLWGCTTSIREEVAHWKRVLHWVERIQEQMKSREWRLLHLLLASHVETDYEADFEKHAELARICEGHTEKLFHAVSQLSTVKDTRSFAANSASVISISVQCPRYPSLRTSHLLGCVVHEITSRFTELATKLGVLNKSSPEKKIQTLNDMGDVLQELKSHSSQVQQAFSNNRATRGDYTGTQGVVHEVGSAVNASGAEHDANFSPLLERVLKLKSFINGHFMYEHALNVADTGALIDGCSAAPFRAALVGAYNTFCAEVVKDGSLWDVSPSGSANFERLMTMYKESLSCVDDGMVQFAWKALTGTQDREGGVDSIAAPVEKRASYRPPLHRIYAWLLPIPRPRVQAVLGNFRLVLREQAEREMREVRERYFDSQGAYNATQALVARLGISWNAGRILWEFSMQSEMEEYILRQDILSEHGWQRLLLLRTVDHRWALNKQLACVIGVPLEALITNELTADSELHGTAYALAFLNLVHGKDKSRWSRDKYLQEAQKFVLDGGADSLLHAKSRLVLLHVGQNLEGEQDEVWDAHSLCDTIVKNIEKSVTHWCEVATSRVAFVDVASGTFSMSGPVLQIIDVQDPNVHSNNCNAGNLRGSGRIGAWSSTKAKRALVPNLPQDIPTLYRDLELLDTMELLDSHTKAADRLRLFFQENRQRFRSACCIKRAIDAFEVVVGNEGGLLSHLATEKYTDVHHTLLEGARLRWSDEGKLERFTQCIAERVNSFCSVVAYTRRAVARIECLIQQLSDSSVAVTVQSILAYVTEISELVVRISGRSESACWWVDNLQSRIDAAVTLRLQAQLHRWAEEYASMTSDSSYLNQTAKTEEFALRPLRVQLNVTPKWSGLALSPVACRNHWINELNKSFAWLHRVPRLVQAHQLHTEGKMTHLPPSSPSPSKLDDTLNENQTTGALVYEAPLRCLAPHALAEPLAAIEKCIQDAVRVESEWQRGQRLLSIEYGALHQRLGNDLEKWDMVLSCFRKLSETLMDYTEPCKLLGGVVIIAEEAQKELGRKLSVITQYIYAQYKDVVEEHLESVCKLLMKERASVEGYNVANDLNDAAQFLCRLHEIRAQLRDIGKRVASLVTAEEYLKRYGALQQSKWMRMSRLKAEYRSYKELVGQKTKLLESRKPFLKKQARRHEEELHQQALKLGEALDYFNGRIGAADKESASHLEALAGRMQESFHEMQLEVAHMLDKRTRVVALCKVLGLEPVPDETVETIAPRIEDLKWISDHILSAYQQLSALSRIPFSDADPDLLHENLSQLKHKVEALPTNARYREVQKELIEVIERRLASRSILCELCSGVMSPVMEAERHWTALKSLLGAEWELGKLTVGDVWHSDPISHSKVYLDVLEFARGEGQLRAQMESIVSFWTGFEFKTTAYKGHSILIQEWDAVFSRMFDDLDTLQGFRLSPFFRSPQITDAAAGWERRLNSLLKSMKMLMEIQQRWVHLDGVFSDCGGIRQQLPDDAVQFDRASREFLALLTPKGSSRGLVVGTGRGAGDVVCGMTTALAELTASATAILTTNKGVTAEWMASFPLQVLCLAFQVWWVQLQEQTFLKWQAEDEQCDKRHRSAAVGQMVLLLNQMAMDATMDRTRALRRAMEELITLAVNQRDVSSRIETKHITSAGEFEWLRILRLYKTSCNGRVQAMTQDEAQLGQSASNEMRTCELYCRIADASFAHSFEYIGWYQRLVQTTLTDRCYLTLTQALHTQYGGGMQLGRHVLVFNCADTFDLSALGRILIGLCQVGAWGCFDEFNRLEEQVLSAVSQQIQAVQEALRMRSGTATIEQQTISLQGNVALFITMNPDFAARSNLPVNLKQLFRSVVVTAPGRETIVEVMLFAQGFQTAGELSRKIVALFDLCAEQLSRQSHYDFGLRALKSVLIDAAKLRQAAYKPVDASENRAFHPNEAATGSCSGPHKEEHKFIICSLINGIVPRLVSEDVELFYSLLRDFFPDGPLSDMSTVCLRAAVEEACRVTRYSTVPAWVDKICQLYHTRKTRHSLMLVGPSGSGKSSCWKTLLRAMARMQCHGGPSTIDSERKGPLEQHAYVINPKSMSKEELFGAFEVTTREWKDGVFTGMLRHIIENVKSKRAQQEHWIVFDGDVDPDWVENLNSLLDDSRVYTLPNGERLSLPSSVCVLFEVQNLRYATPATVSRCGIVWFSEGTIPVSCLMGRYISGYFQLPMVDRHGKKQTVEAFEESEDPYVRSWGSYFVTACPSVKCSCLPLETKDKESTPTREKNEGGEHACQSSAVNTWNGAGMAFKTSESSGDSAMNSPVRSVGSSNSYPSLDRDTLALQAMMASTWLSAFSCDGLLDRAFKVIHSEPYWTRGVMEHSDVQFMRNVHSLLVDGVWRMWHCCQESGVMPSSDIVSDYAEKTLIYAVFWGFGVSLNNVLRAQLLKDLGLHQTVVSDILALMDTEPDPRHGGWCSIRERMEITDIGPEKMDVDSVVVPTVETTLNMKLLQSWIGSGRAGIILCGPPGSGKTMLLNHILRRASSEHETVHLNFSSGTRPDHVIRVLERHCRVRTYTVHGPVMSPSSGKCLLLFCDELHHPVADQYDTQHVVQFLRQLIEYGGYYRSRDKVWVTVEGVQVVGACNPPTDVGRVPLSQCFLRWAHVLLVDFQTTDQGYFGSKRQPQYTYTPRDLTRWTRAVHEVLLSWGRSERRQLTVEGLVRLAVHEGMRILHDRLAQPSERDWLVMTIDRCFLTHFTGISATVLERPLLFSAQLDGVYREVSRETLRMHVETQLEVFCEEEIGTKLVAFDAMIDHLARVCRVLMQPCSHMLLIGAAGVGKTVTTRLAAWMSGTSVFSIDAHGNYQLCDFERDLREVMRRAGCGMERICFLFDCRNTVRSNFIEYTNALLASGEIPGLFEGDAWGKLMVDIRGSVEAQQLIGASRSGHQEQHWVQGSGVQTPRCLSVGGDPDKTGVESVVGRHERVCSPVDELPRYRSGSHKFQWSQLPPHEAHHVMASAKYVDTASEQELYRWFVGNVRRNLHFVLTVDPSSTEFTAWAATSPALFSRCTIDWFERWDQATRHHVAKRLTEGMDVLFSSGETIGRCAPMACQALPQGLSEIHEITEAVSRELHHRNAYGGILVTSRNFIDMTHHLRALYEDRRDRAAEQHNYLRCGLDKLDATSKDVEQQQAKLQEYKSVLKERELRAQTMLDRIVSETETTKLEKSVAEKFFQQLEDEENLILADKAQVERELSEVEPFLREAEEALGAIKPEHLREIRAYTTPPTMVKRVLELVLVTMGERQASDWDVIKLYVRREDFLPSVRMLRPQDITEAACQQVRAILQQEGFTYEAAMHASKAAGPLLQWVEAQVNYATIYTSLLPLRTRIREIESQHDTKRVHLQQTEAKVCAMEESLRVLKSDYQAITEEMATVKRNIVSVAARCGRATRLLQQLLEEQQRWKSDVAGISEEVSVLLGDCVLAAASLTYFGCFDEHTRQSLLLPRWCTCLQNLRIPARELPSGGLAGFLATPSRRLAWERDGLPKDKLSMENALILEHCRRFPLVIDPAGMVASFLIRRHAHDTVKATSFTKADCLKQVAMAARLGYTLVVEDAELMGCSLVPLLSGELHRTGGRALVLVGGQEVEVARSFRLFLTTRDPRYELPSILAGAMSVVSFTVTQSSLETQCRQKLMLHEHTEMDGQRTRELQAQEEDLLRIRSMEQELLLLIAQCDNSLLENDAAIEALERLKMGVEDLKRNIAESQRSMHAFNVVEERYRPLSEALAEFYFSLQQFSQLHRLYHYNVELIFRALGDSLAMLPPRKSSTSDGESAESDRENELRLATITREVFNLLHHRVRRGMFSQDHLALAVTLGKLRSGIPDAVGRQIAPEEWDLFEVTVEAQEKQKAEDAAVNGCAEFPEILRDERVCCCPSKAALAELLHLPLFAEVHASLRNADQKSAWEAYLTSGAPHKEEAPAFATASHVGDENVNVGVGGAIGRTRRAFITALLLLHTRPDAFLPAFWKFVHLFFCNGNMTTDDGGRDVVENTATDYSRGSFFDYAPVDLAAVLGELTSCTPLVLVASAGSDPTGPLEHIARALGVQLYVVAMGSTKSAGAADCYLDTAMADGSWVVLKNMHLACSYAGVVERCLHRKRVEGELHSGFRLIFTIEVAHTSGNYTSVTSALKSSSAPLTRFPEVMRIYLAAAWLHAVVMERLLHTPLGWSTRYEFSDLEFWHAVQIIDNWVPLRAAWNDSAHTSGELIERSHISWAALRTLIGVTLYGGKVNNEFDQYLIHAFCEQFLNPAIFDDGQLFCLMGITASCSRFECCAIETLEDVQKWIRTLPDITEPEWARLPANASRVALVRGTDIAMKQLSVVRLPGEERRRLHDWEVCKQGGDPCASIETHSLHDRHWTEKIARFCGFWIAQLEKLQGEAGPPEGEAWKLEGKGKAPHGLHPTTVVIQREYHFALNLLHEVLNTLRGLARACAVGLETSAEHQQVIKDILRNQVPPTWAKLYSPHPKMVVQWMADVRRRVAHVQHLHKSLSQTTCHSLSIHLGLLFCPSAFLSATKQEAARAMKMPLEQMKMQLELYEEENVRMRALHSARGGGEKTSEKEVDLVMKAERINNEAALVWHIVGLTLCSATLSSGAADSKTSSENCGAVCERVSGSLASASVLVGGLIRWVPHHPLAPSSGHGALAGEPRFVGECSLLGKLLSHEEGSRLLLTPLYESDLHDAVLQVVELEVNLKGMPAHTWYEFGACLAAWSTDHPLQHSLKATASLR</sequence>
<dbReference type="GO" id="GO:0005524">
    <property type="term" value="F:ATP binding"/>
    <property type="evidence" value="ECO:0007669"/>
    <property type="project" value="UniProtKB-KW"/>
</dbReference>
<dbReference type="InterPro" id="IPR041658">
    <property type="entry name" value="AAA_lid_11"/>
</dbReference>
<dbReference type="Pfam" id="PF12774">
    <property type="entry name" value="AAA_6"/>
    <property type="match status" value="2"/>
</dbReference>
<dbReference type="InterPro" id="IPR024317">
    <property type="entry name" value="Dynein_heavy_chain_D4_dom"/>
</dbReference>
<dbReference type="Gene3D" id="1.10.472.130">
    <property type="match status" value="1"/>
</dbReference>
<dbReference type="GO" id="GO:0045505">
    <property type="term" value="F:dynein intermediate chain binding"/>
    <property type="evidence" value="ECO:0007669"/>
    <property type="project" value="InterPro"/>
</dbReference>
<comment type="subcellular location">
    <subcellularLocation>
        <location evidence="1">Cytoplasm</location>
        <location evidence="1">Cytoskeleton</location>
    </subcellularLocation>
</comment>
<dbReference type="Pfam" id="PF18199">
    <property type="entry name" value="Dynein_C"/>
    <property type="match status" value="1"/>
</dbReference>
<organism evidence="15">
    <name type="scientific">Trypanosoma vivax (strain Y486)</name>
    <dbReference type="NCBI Taxonomy" id="1055687"/>
    <lineage>
        <taxon>Eukaryota</taxon>
        <taxon>Discoba</taxon>
        <taxon>Euglenozoa</taxon>
        <taxon>Kinetoplastea</taxon>
        <taxon>Metakinetoplastina</taxon>
        <taxon>Trypanosomatida</taxon>
        <taxon>Trypanosomatidae</taxon>
        <taxon>Trypanosoma</taxon>
        <taxon>Duttonella</taxon>
    </lineage>
</organism>
<evidence type="ECO:0000256" key="10">
    <source>
        <dbReference type="ARBA" id="ARBA00023175"/>
    </source>
</evidence>
<proteinExistence type="predicted"/>
<dbReference type="GO" id="GO:0030473">
    <property type="term" value="P:nuclear migration along microtubule"/>
    <property type="evidence" value="ECO:0007669"/>
    <property type="project" value="UniProtKB-ARBA"/>
</dbReference>
<dbReference type="InterPro" id="IPR042222">
    <property type="entry name" value="Dynein_2_N"/>
</dbReference>
<evidence type="ECO:0000256" key="11">
    <source>
        <dbReference type="ARBA" id="ARBA00023212"/>
    </source>
</evidence>
<evidence type="ECO:0000256" key="6">
    <source>
        <dbReference type="ARBA" id="ARBA00022741"/>
    </source>
</evidence>
<keyword evidence="3" id="KW-0963">Cytoplasm</keyword>
<dbReference type="InterPro" id="IPR035699">
    <property type="entry name" value="AAA_6"/>
</dbReference>
<dbReference type="Gene3D" id="1.10.8.1220">
    <property type="match status" value="1"/>
</dbReference>
<evidence type="ECO:0000313" key="15">
    <source>
        <dbReference type="EMBL" id="CCC48969.1"/>
    </source>
</evidence>
<dbReference type="VEuPathDB" id="TriTrypDB:TvY486_0703030"/>
<dbReference type="Gene3D" id="3.40.50.300">
    <property type="entry name" value="P-loop containing nucleotide triphosphate hydrolases"/>
    <property type="match status" value="7"/>
</dbReference>
<evidence type="ECO:0000256" key="3">
    <source>
        <dbReference type="ARBA" id="ARBA00022490"/>
    </source>
</evidence>
<evidence type="ECO:0000256" key="2">
    <source>
        <dbReference type="ARBA" id="ARBA00022197"/>
    </source>
</evidence>
<dbReference type="GO" id="GO:0007052">
    <property type="term" value="P:mitotic spindle organization"/>
    <property type="evidence" value="ECO:0007669"/>
    <property type="project" value="TreeGrafter"/>
</dbReference>
<dbReference type="Gene3D" id="1.10.8.710">
    <property type="match status" value="1"/>
</dbReference>
<feature type="coiled-coil region" evidence="12">
    <location>
        <begin position="3980"/>
        <end position="4007"/>
    </location>
</feature>
<reference evidence="15" key="1">
    <citation type="journal article" date="2012" name="Proc. Natl. Acad. Sci. U.S.A.">
        <title>Antigenic diversity is generated by distinct evolutionary mechanisms in African trypanosome species.</title>
        <authorList>
            <person name="Jackson A.P."/>
            <person name="Berry A."/>
            <person name="Aslett M."/>
            <person name="Allison H.C."/>
            <person name="Burton P."/>
            <person name="Vavrova-Anderson J."/>
            <person name="Brown R."/>
            <person name="Browne H."/>
            <person name="Corton N."/>
            <person name="Hauser H."/>
            <person name="Gamble J."/>
            <person name="Gilderthorp R."/>
            <person name="Marcello L."/>
            <person name="McQuillan J."/>
            <person name="Otto T.D."/>
            <person name="Quail M.A."/>
            <person name="Sanders M.J."/>
            <person name="van Tonder A."/>
            <person name="Ginger M.L."/>
            <person name="Field M.C."/>
            <person name="Barry J.D."/>
            <person name="Hertz-Fowler C."/>
            <person name="Berriman M."/>
        </authorList>
    </citation>
    <scope>NUCLEOTIDE SEQUENCE</scope>
    <source>
        <strain evidence="15">Y486</strain>
    </source>
</reference>
<dbReference type="CDD" id="cd00009">
    <property type="entry name" value="AAA"/>
    <property type="match status" value="1"/>
</dbReference>
<dbReference type="GO" id="GO:0031122">
    <property type="term" value="P:cytoplasmic microtubule organization"/>
    <property type="evidence" value="ECO:0007669"/>
    <property type="project" value="TreeGrafter"/>
</dbReference>
<evidence type="ECO:0000259" key="14">
    <source>
        <dbReference type="SMART" id="SM00382"/>
    </source>
</evidence>
<gene>
    <name evidence="15" type="ORF">TVY486_0703030</name>
</gene>
<dbReference type="Pfam" id="PF12781">
    <property type="entry name" value="AAA_9"/>
    <property type="match status" value="1"/>
</dbReference>
<dbReference type="Pfam" id="PF08393">
    <property type="entry name" value="DHC_N2"/>
    <property type="match status" value="1"/>
</dbReference>
<keyword evidence="8" id="KW-0243">Dynein</keyword>
<evidence type="ECO:0000256" key="8">
    <source>
        <dbReference type="ARBA" id="ARBA00023017"/>
    </source>
</evidence>
<dbReference type="Gene3D" id="1.20.920.20">
    <property type="match status" value="1"/>
</dbReference>
<keyword evidence="5" id="KW-0677">Repeat</keyword>
<keyword evidence="6" id="KW-0547">Nucleotide-binding</keyword>
<dbReference type="InterPro" id="IPR042219">
    <property type="entry name" value="AAA_lid_11_sf"/>
</dbReference>
<feature type="coiled-coil region" evidence="12">
    <location>
        <begin position="3658"/>
        <end position="3713"/>
    </location>
</feature>
<dbReference type="Gene3D" id="1.20.140.100">
    <property type="entry name" value="Dynein heavy chain, N-terminal domain 2"/>
    <property type="match status" value="1"/>
</dbReference>
<accession>G0TYC2</accession>
<dbReference type="InterPro" id="IPR043157">
    <property type="entry name" value="Dynein_AAA1S"/>
</dbReference>
<dbReference type="PANTHER" id="PTHR10676">
    <property type="entry name" value="DYNEIN HEAVY CHAIN FAMILY PROTEIN"/>
    <property type="match status" value="1"/>
</dbReference>
<dbReference type="InterPro" id="IPR013602">
    <property type="entry name" value="Dynein_heavy_linker"/>
</dbReference>
<dbReference type="GO" id="GO:0005938">
    <property type="term" value="C:cell cortex"/>
    <property type="evidence" value="ECO:0007669"/>
    <property type="project" value="TreeGrafter"/>
</dbReference>
<dbReference type="SMART" id="SM00382">
    <property type="entry name" value="AAA"/>
    <property type="match status" value="3"/>
</dbReference>
<dbReference type="InterPro" id="IPR027417">
    <property type="entry name" value="P-loop_NTPase"/>
</dbReference>
<dbReference type="FunFam" id="3.40.50.300:FF:000996">
    <property type="entry name" value="Cytoplasmic dynein heavy chain"/>
    <property type="match status" value="1"/>
</dbReference>
<dbReference type="InterPro" id="IPR024743">
    <property type="entry name" value="Dynein_HC_stalk"/>
</dbReference>
<evidence type="ECO:0000256" key="12">
    <source>
        <dbReference type="SAM" id="Coils"/>
    </source>
</evidence>
<feature type="domain" description="AAA+ ATPase" evidence="14">
    <location>
        <begin position="3068"/>
        <end position="3232"/>
    </location>
</feature>
<keyword evidence="10" id="KW-0505">Motor protein</keyword>
<evidence type="ECO:0000256" key="5">
    <source>
        <dbReference type="ARBA" id="ARBA00022737"/>
    </source>
</evidence>
<dbReference type="Pfam" id="PF12775">
    <property type="entry name" value="AAA_7"/>
    <property type="match status" value="1"/>
</dbReference>
<keyword evidence="4" id="KW-0493">Microtubule</keyword>
<dbReference type="GO" id="GO:0008569">
    <property type="term" value="F:minus-end-directed microtubule motor activity"/>
    <property type="evidence" value="ECO:0007669"/>
    <property type="project" value="InterPro"/>
</dbReference>
<dbReference type="Gene3D" id="1.10.287.2620">
    <property type="match status" value="1"/>
</dbReference>
<dbReference type="GO" id="GO:0000070">
    <property type="term" value="P:mitotic sister chromatid segregation"/>
    <property type="evidence" value="ECO:0007669"/>
    <property type="project" value="UniProtKB-ARBA"/>
</dbReference>
<dbReference type="Pfam" id="PF12780">
    <property type="entry name" value="AAA_8"/>
    <property type="match status" value="2"/>
</dbReference>
<dbReference type="SUPFAM" id="SSF52540">
    <property type="entry name" value="P-loop containing nucleoside triphosphate hydrolases"/>
    <property type="match status" value="4"/>
</dbReference>
<keyword evidence="7" id="KW-0067">ATP-binding</keyword>
<dbReference type="Pfam" id="PF12777">
    <property type="entry name" value="MT"/>
    <property type="match status" value="1"/>
</dbReference>
<evidence type="ECO:0000256" key="13">
    <source>
        <dbReference type="SAM" id="MobiDB-lite"/>
    </source>
</evidence>